<sequence length="130" mass="14575">MWFTIYGASRHKHLERCKIRTVHPPSPNLVVYSQLIGCTIGSLSTLLVVKPILRNQREVLLSPNGNGVFSGAEFAAFQARSVRLNLVNIPLLCGIVQSLYVAAYAGEPMRTAVGLMSQFWARKYRTQWQV</sequence>
<dbReference type="AlphaFoldDB" id="A0A5B0QEE8"/>
<dbReference type="EMBL" id="VDEP01000288">
    <property type="protein sequence ID" value="KAA1111313.1"/>
    <property type="molecule type" value="Genomic_DNA"/>
</dbReference>
<proteinExistence type="predicted"/>
<protein>
    <submittedName>
        <fullName evidence="2">Uncharacterized protein</fullName>
    </submittedName>
</protein>
<keyword evidence="1" id="KW-0812">Transmembrane</keyword>
<keyword evidence="1" id="KW-1133">Transmembrane helix</keyword>
<accession>A0A5B0QEE8</accession>
<name>A0A5B0QEE8_PUCGR</name>
<dbReference type="Proteomes" id="UP000325313">
    <property type="component" value="Unassembled WGS sequence"/>
</dbReference>
<evidence type="ECO:0000313" key="2">
    <source>
        <dbReference type="EMBL" id="KAA1111313.1"/>
    </source>
</evidence>
<reference evidence="2 3" key="1">
    <citation type="submission" date="2019-05" db="EMBL/GenBank/DDBJ databases">
        <title>Emergence of the Ug99 lineage of the wheat stem rust pathogen through somatic hybridization.</title>
        <authorList>
            <person name="Li F."/>
            <person name="Upadhyaya N.M."/>
            <person name="Sperschneider J."/>
            <person name="Matny O."/>
            <person name="Nguyen-Phuc H."/>
            <person name="Mago R."/>
            <person name="Raley C."/>
            <person name="Miller M.E."/>
            <person name="Silverstein K.A.T."/>
            <person name="Henningsen E."/>
            <person name="Hirsch C.D."/>
            <person name="Visser B."/>
            <person name="Pretorius Z.A."/>
            <person name="Steffenson B.J."/>
            <person name="Schwessinger B."/>
            <person name="Dodds P.N."/>
            <person name="Figueroa M."/>
        </authorList>
    </citation>
    <scope>NUCLEOTIDE SEQUENCE [LARGE SCALE GENOMIC DNA]</scope>
    <source>
        <strain evidence="2 3">Ug99</strain>
    </source>
</reference>
<keyword evidence="1" id="KW-0472">Membrane</keyword>
<comment type="caution">
    <text evidence="2">The sequence shown here is derived from an EMBL/GenBank/DDBJ whole genome shotgun (WGS) entry which is preliminary data.</text>
</comment>
<feature type="transmembrane region" description="Helical" evidence="1">
    <location>
        <begin position="29"/>
        <end position="49"/>
    </location>
</feature>
<gene>
    <name evidence="2" type="ORF">PGTUg99_000124</name>
</gene>
<evidence type="ECO:0000256" key="1">
    <source>
        <dbReference type="SAM" id="Phobius"/>
    </source>
</evidence>
<organism evidence="2 3">
    <name type="scientific">Puccinia graminis f. sp. tritici</name>
    <dbReference type="NCBI Taxonomy" id="56615"/>
    <lineage>
        <taxon>Eukaryota</taxon>
        <taxon>Fungi</taxon>
        <taxon>Dikarya</taxon>
        <taxon>Basidiomycota</taxon>
        <taxon>Pucciniomycotina</taxon>
        <taxon>Pucciniomycetes</taxon>
        <taxon>Pucciniales</taxon>
        <taxon>Pucciniaceae</taxon>
        <taxon>Puccinia</taxon>
    </lineage>
</organism>
<evidence type="ECO:0000313" key="3">
    <source>
        <dbReference type="Proteomes" id="UP000325313"/>
    </source>
</evidence>